<dbReference type="Proteomes" id="UP000614601">
    <property type="component" value="Unassembled WGS sequence"/>
</dbReference>
<dbReference type="InterPro" id="IPR000836">
    <property type="entry name" value="PRTase_dom"/>
</dbReference>
<dbReference type="OrthoDB" id="106623at2759"/>
<dbReference type="CDD" id="cd06223">
    <property type="entry name" value="PRTases_typeI"/>
    <property type="match status" value="1"/>
</dbReference>
<sequence>MAVEDVEPTESNVVVLPPSEPLKELHTTLRNKDTDHSDFVFSADRLMRLVLEVGLNRLPYYPCQITTPTGHSYEGIQFAHGNCGVSVCRSGEAMEQALRQCCRSIRIGKILISDNQRILYTRFMGDIHRRRVLLLYPVLSTGVTVLNAILMLVKTSKVREDHIFLITLFARHKCIEEISKRYPKVTIVTSEICENVPSYFTTKYFGTD</sequence>
<proteinExistence type="predicted"/>
<protein>
    <recommendedName>
        <fullName evidence="2">Phosphoribosyltransferase domain-containing protein</fullName>
    </recommendedName>
</protein>
<dbReference type="AlphaFoldDB" id="A0A811JR70"/>
<dbReference type="InterPro" id="IPR029057">
    <property type="entry name" value="PRTase-like"/>
</dbReference>
<dbReference type="Pfam" id="PF14681">
    <property type="entry name" value="UPRTase"/>
    <property type="match status" value="1"/>
</dbReference>
<feature type="transmembrane region" description="Helical" evidence="1">
    <location>
        <begin position="132"/>
        <end position="153"/>
    </location>
</feature>
<evidence type="ECO:0000313" key="3">
    <source>
        <dbReference type="EMBL" id="CAD5205747.1"/>
    </source>
</evidence>
<gene>
    <name evidence="3" type="ORF">BOKJ2_LOCUS431</name>
</gene>
<dbReference type="Proteomes" id="UP000783686">
    <property type="component" value="Unassembled WGS sequence"/>
</dbReference>
<dbReference type="Gene3D" id="3.40.50.2020">
    <property type="match status" value="1"/>
</dbReference>
<evidence type="ECO:0000259" key="2">
    <source>
        <dbReference type="Pfam" id="PF14681"/>
    </source>
</evidence>
<keyword evidence="1" id="KW-0812">Transmembrane</keyword>
<evidence type="ECO:0000313" key="4">
    <source>
        <dbReference type="Proteomes" id="UP000614601"/>
    </source>
</evidence>
<reference evidence="3" key="1">
    <citation type="submission" date="2020-09" db="EMBL/GenBank/DDBJ databases">
        <authorList>
            <person name="Kikuchi T."/>
        </authorList>
    </citation>
    <scope>NUCLEOTIDE SEQUENCE</scope>
    <source>
        <strain evidence="3">SH1</strain>
    </source>
</reference>
<dbReference type="EMBL" id="CAJFCW020000001">
    <property type="protein sequence ID" value="CAG9079016.1"/>
    <property type="molecule type" value="Genomic_DNA"/>
</dbReference>
<dbReference type="EMBL" id="CAJFDH010000001">
    <property type="protein sequence ID" value="CAD5205747.1"/>
    <property type="molecule type" value="Genomic_DNA"/>
</dbReference>
<evidence type="ECO:0000256" key="1">
    <source>
        <dbReference type="SAM" id="Phobius"/>
    </source>
</evidence>
<keyword evidence="1" id="KW-0472">Membrane</keyword>
<dbReference type="FunFam" id="3.40.50.2020:FF:000090">
    <property type="entry name" value="Protein CBG07940"/>
    <property type="match status" value="1"/>
</dbReference>
<keyword evidence="4" id="KW-1185">Reference proteome</keyword>
<comment type="caution">
    <text evidence="3">The sequence shown here is derived from an EMBL/GenBank/DDBJ whole genome shotgun (WGS) entry which is preliminary data.</text>
</comment>
<name>A0A811JR70_9BILA</name>
<dbReference type="SUPFAM" id="SSF53271">
    <property type="entry name" value="PRTase-like"/>
    <property type="match status" value="1"/>
</dbReference>
<organism evidence="3 4">
    <name type="scientific">Bursaphelenchus okinawaensis</name>
    <dbReference type="NCBI Taxonomy" id="465554"/>
    <lineage>
        <taxon>Eukaryota</taxon>
        <taxon>Metazoa</taxon>
        <taxon>Ecdysozoa</taxon>
        <taxon>Nematoda</taxon>
        <taxon>Chromadorea</taxon>
        <taxon>Rhabditida</taxon>
        <taxon>Tylenchina</taxon>
        <taxon>Tylenchomorpha</taxon>
        <taxon>Aphelenchoidea</taxon>
        <taxon>Aphelenchoididae</taxon>
        <taxon>Bursaphelenchus</taxon>
    </lineage>
</organism>
<keyword evidence="1" id="KW-1133">Transmembrane helix</keyword>
<feature type="domain" description="Phosphoribosyltransferase" evidence="2">
    <location>
        <begin position="21"/>
        <end position="195"/>
    </location>
</feature>
<accession>A0A811JR70</accession>